<dbReference type="OrthoDB" id="266822at2759"/>
<dbReference type="EMBL" id="JAFHKP010000036">
    <property type="protein sequence ID" value="KAG5465917.1"/>
    <property type="molecule type" value="Genomic_DNA"/>
</dbReference>
<accession>A0A836GEJ1</accession>
<dbReference type="RefSeq" id="XP_067688516.1">
    <property type="nucleotide sequence ID" value="XM_067832413.1"/>
</dbReference>
<dbReference type="Proteomes" id="UP000674179">
    <property type="component" value="Chromosome 36"/>
</dbReference>
<proteinExistence type="predicted"/>
<dbReference type="KEGG" id="lenr:94167923"/>
<gene>
    <name evidence="1" type="ORF">CUR178_00632</name>
</gene>
<organism evidence="1 2">
    <name type="scientific">Leishmania enriettii</name>
    <dbReference type="NCBI Taxonomy" id="5663"/>
    <lineage>
        <taxon>Eukaryota</taxon>
        <taxon>Discoba</taxon>
        <taxon>Euglenozoa</taxon>
        <taxon>Kinetoplastea</taxon>
        <taxon>Metakinetoplastina</taxon>
        <taxon>Trypanosomatida</taxon>
        <taxon>Trypanosomatidae</taxon>
        <taxon>Leishmaniinae</taxon>
        <taxon>Leishmania</taxon>
    </lineage>
</organism>
<dbReference type="GeneID" id="94167923"/>
<keyword evidence="2" id="KW-1185">Reference proteome</keyword>
<evidence type="ECO:0000313" key="1">
    <source>
        <dbReference type="EMBL" id="KAG5465917.1"/>
    </source>
</evidence>
<reference evidence="1 2" key="1">
    <citation type="submission" date="2021-02" db="EMBL/GenBank/DDBJ databases">
        <title>Leishmania (Mundinia) enrietti genome sequencing and assembly.</title>
        <authorList>
            <person name="Almutairi H."/>
            <person name="Gatherer D."/>
        </authorList>
    </citation>
    <scope>NUCLEOTIDE SEQUENCE [LARGE SCALE GENOMIC DNA]</scope>
    <source>
        <strain evidence="1">CUR178</strain>
    </source>
</reference>
<protein>
    <submittedName>
        <fullName evidence="1">Uncharacterized protein</fullName>
    </submittedName>
</protein>
<sequence>MDHRFAPCLKVILIRKGDPACPTLVDMQALRWLYAAAVLQRQGSHNVAVLEEEGALKVVEWVPRAADILLP</sequence>
<name>A0A836GEJ1_LEIEN</name>
<dbReference type="AlphaFoldDB" id="A0A836GEJ1"/>
<evidence type="ECO:0000313" key="2">
    <source>
        <dbReference type="Proteomes" id="UP000674179"/>
    </source>
</evidence>
<comment type="caution">
    <text evidence="1">The sequence shown here is derived from an EMBL/GenBank/DDBJ whole genome shotgun (WGS) entry which is preliminary data.</text>
</comment>